<comment type="similarity">
    <text evidence="7">Belongs to the binding-protein-dependent transport system permease family.</text>
</comment>
<keyword evidence="4 7" id="KW-0812">Transmembrane</keyword>
<keyword evidence="2 7" id="KW-0813">Transport</keyword>
<dbReference type="PROSITE" id="PS50928">
    <property type="entry name" value="ABC_TM1"/>
    <property type="match status" value="1"/>
</dbReference>
<dbReference type="PANTHER" id="PTHR30193">
    <property type="entry name" value="ABC TRANSPORTER PERMEASE PROTEIN"/>
    <property type="match status" value="1"/>
</dbReference>
<name>A0ABW1ZZ63_9GAMM</name>
<keyword evidence="10" id="KW-1185">Reference proteome</keyword>
<sequence>MTTKATSVSLQPAAMPSKWRDRLQDLLPKLMLGPSMLLTLVFIYGFIVWSAVLSFTKSRLLPDYEFVGFANYDRLFDLERWQVAYSNLILFALLFIGISILLGTLLAVFLDQKIRLEGALRTIYLYPMALSLIVTGTAWKWILNPETGLEKLMHDLGYTGFEFNWLVSSDMAIYTVVIAAVWQASGFVMAMMLAGLRGIDSSIIKAAQIDGAGLATIYWRIILPIMRPIYFSAFIILSHLAIKSFDLVLALTAGGPGFSSDLPATFMYQYTFARSEIGIGTASAMITLMGFLAILIPYLYSELRGTRHD</sequence>
<dbReference type="CDD" id="cd06261">
    <property type="entry name" value="TM_PBP2"/>
    <property type="match status" value="1"/>
</dbReference>
<dbReference type="Gene3D" id="1.10.3720.10">
    <property type="entry name" value="MetI-like"/>
    <property type="match status" value="1"/>
</dbReference>
<keyword evidence="6 7" id="KW-0472">Membrane</keyword>
<evidence type="ECO:0000256" key="2">
    <source>
        <dbReference type="ARBA" id="ARBA00022448"/>
    </source>
</evidence>
<evidence type="ECO:0000256" key="3">
    <source>
        <dbReference type="ARBA" id="ARBA00022475"/>
    </source>
</evidence>
<evidence type="ECO:0000256" key="5">
    <source>
        <dbReference type="ARBA" id="ARBA00022989"/>
    </source>
</evidence>
<evidence type="ECO:0000256" key="7">
    <source>
        <dbReference type="RuleBase" id="RU363032"/>
    </source>
</evidence>
<feature type="transmembrane region" description="Helical" evidence="7">
    <location>
        <begin position="88"/>
        <end position="110"/>
    </location>
</feature>
<comment type="subcellular location">
    <subcellularLocation>
        <location evidence="1 7">Cell membrane</location>
        <topology evidence="1 7">Multi-pass membrane protein</topology>
    </subcellularLocation>
</comment>
<evidence type="ECO:0000259" key="8">
    <source>
        <dbReference type="PROSITE" id="PS50928"/>
    </source>
</evidence>
<gene>
    <name evidence="9" type="ORF">ACFQDL_10760</name>
</gene>
<dbReference type="InterPro" id="IPR035906">
    <property type="entry name" value="MetI-like_sf"/>
</dbReference>
<feature type="domain" description="ABC transmembrane type-1" evidence="8">
    <location>
        <begin position="85"/>
        <end position="300"/>
    </location>
</feature>
<evidence type="ECO:0000313" key="10">
    <source>
        <dbReference type="Proteomes" id="UP001596422"/>
    </source>
</evidence>
<proteinExistence type="inferred from homology"/>
<dbReference type="SUPFAM" id="SSF161098">
    <property type="entry name" value="MetI-like"/>
    <property type="match status" value="1"/>
</dbReference>
<feature type="transmembrane region" description="Helical" evidence="7">
    <location>
        <begin position="217"/>
        <end position="242"/>
    </location>
</feature>
<keyword evidence="5 7" id="KW-1133">Transmembrane helix</keyword>
<feature type="transmembrane region" description="Helical" evidence="7">
    <location>
        <begin position="171"/>
        <end position="196"/>
    </location>
</feature>
<dbReference type="PANTHER" id="PTHR30193:SF42">
    <property type="entry name" value="ABC TRANSPORTER PERMEASE PROTEIN"/>
    <property type="match status" value="1"/>
</dbReference>
<reference evidence="10" key="1">
    <citation type="journal article" date="2019" name="Int. J. Syst. Evol. Microbiol.">
        <title>The Global Catalogue of Microorganisms (GCM) 10K type strain sequencing project: providing services to taxonomists for standard genome sequencing and annotation.</title>
        <authorList>
            <consortium name="The Broad Institute Genomics Platform"/>
            <consortium name="The Broad Institute Genome Sequencing Center for Infectious Disease"/>
            <person name="Wu L."/>
            <person name="Ma J."/>
        </authorList>
    </citation>
    <scope>NUCLEOTIDE SEQUENCE [LARGE SCALE GENOMIC DNA]</scope>
    <source>
        <strain evidence="10">NBRC 111756</strain>
    </source>
</reference>
<dbReference type="InterPro" id="IPR051393">
    <property type="entry name" value="ABC_transporter_permease"/>
</dbReference>
<organism evidence="9 10">
    <name type="scientific">Marinobacterium aestuariivivens</name>
    <dbReference type="NCBI Taxonomy" id="1698799"/>
    <lineage>
        <taxon>Bacteria</taxon>
        <taxon>Pseudomonadati</taxon>
        <taxon>Pseudomonadota</taxon>
        <taxon>Gammaproteobacteria</taxon>
        <taxon>Oceanospirillales</taxon>
        <taxon>Oceanospirillaceae</taxon>
        <taxon>Marinobacterium</taxon>
    </lineage>
</organism>
<evidence type="ECO:0000313" key="9">
    <source>
        <dbReference type="EMBL" id="MFC6670514.1"/>
    </source>
</evidence>
<evidence type="ECO:0000256" key="6">
    <source>
        <dbReference type="ARBA" id="ARBA00023136"/>
    </source>
</evidence>
<dbReference type="RefSeq" id="WP_379909018.1">
    <property type="nucleotide sequence ID" value="NZ_JBHSWE010000001.1"/>
</dbReference>
<feature type="transmembrane region" description="Helical" evidence="7">
    <location>
        <begin position="122"/>
        <end position="142"/>
    </location>
</feature>
<keyword evidence="3" id="KW-1003">Cell membrane</keyword>
<feature type="transmembrane region" description="Helical" evidence="7">
    <location>
        <begin position="30"/>
        <end position="52"/>
    </location>
</feature>
<dbReference type="EMBL" id="JBHSWE010000001">
    <property type="protein sequence ID" value="MFC6670514.1"/>
    <property type="molecule type" value="Genomic_DNA"/>
</dbReference>
<evidence type="ECO:0000256" key="1">
    <source>
        <dbReference type="ARBA" id="ARBA00004651"/>
    </source>
</evidence>
<accession>A0ABW1ZZ63</accession>
<evidence type="ECO:0000256" key="4">
    <source>
        <dbReference type="ARBA" id="ARBA00022692"/>
    </source>
</evidence>
<dbReference type="Proteomes" id="UP001596422">
    <property type="component" value="Unassembled WGS sequence"/>
</dbReference>
<dbReference type="InterPro" id="IPR000515">
    <property type="entry name" value="MetI-like"/>
</dbReference>
<comment type="caution">
    <text evidence="9">The sequence shown here is derived from an EMBL/GenBank/DDBJ whole genome shotgun (WGS) entry which is preliminary data.</text>
</comment>
<feature type="transmembrane region" description="Helical" evidence="7">
    <location>
        <begin position="277"/>
        <end position="300"/>
    </location>
</feature>
<protein>
    <submittedName>
        <fullName evidence="9">Carbohydrate ABC transporter permease</fullName>
    </submittedName>
</protein>
<dbReference type="Pfam" id="PF00528">
    <property type="entry name" value="BPD_transp_1"/>
    <property type="match status" value="1"/>
</dbReference>